<evidence type="ECO:0000259" key="5">
    <source>
        <dbReference type="PROSITE" id="PS51078"/>
    </source>
</evidence>
<dbReference type="Gene3D" id="3.30.450.40">
    <property type="match status" value="1"/>
</dbReference>
<dbReference type="AlphaFoldDB" id="A0A429Y798"/>
<dbReference type="PROSITE" id="PS51077">
    <property type="entry name" value="HTH_ICLR"/>
    <property type="match status" value="1"/>
</dbReference>
<dbReference type="PANTHER" id="PTHR30136:SF24">
    <property type="entry name" value="HTH-TYPE TRANSCRIPTIONAL REPRESSOR ALLR"/>
    <property type="match status" value="1"/>
</dbReference>
<dbReference type="SUPFAM" id="SSF55781">
    <property type="entry name" value="GAF domain-like"/>
    <property type="match status" value="1"/>
</dbReference>
<dbReference type="GO" id="GO:0003700">
    <property type="term" value="F:DNA-binding transcription factor activity"/>
    <property type="evidence" value="ECO:0007669"/>
    <property type="project" value="TreeGrafter"/>
</dbReference>
<dbReference type="PROSITE" id="PS51078">
    <property type="entry name" value="ICLR_ED"/>
    <property type="match status" value="1"/>
</dbReference>
<dbReference type="RefSeq" id="WP_126047226.1">
    <property type="nucleotide sequence ID" value="NZ_QYTV02000001.1"/>
</dbReference>
<protein>
    <submittedName>
        <fullName evidence="6">IclR family transcriptional regulator</fullName>
    </submittedName>
</protein>
<dbReference type="InterPro" id="IPR005471">
    <property type="entry name" value="Tscrpt_reg_IclR_N"/>
</dbReference>
<keyword evidence="2" id="KW-0238">DNA-binding</keyword>
<sequence length="258" mass="29100">MNQSVIKALELLNFFTENEVDLTLSEFAQRSKLPKATAFRLLSSLEYMGFVVKLRHSDQDVRYRLGLKLMELGSLVADQLELRRVAQPLMKQLQSEINETVHLVIREGDEAVYIEKVESNHALRLYTRVGRRSPLSLGSGPQLLLAFLPESEQQRIISGMTFQKFTENTITSSSDLLEKIQRTKKQGFALSYGEQDEGTIGISYPVFDRDAHVIAALSVSGPDSRLSGKHMAYAQRRTEEIANEISKKLGYIKGTFSV</sequence>
<dbReference type="SUPFAM" id="SSF46785">
    <property type="entry name" value="Winged helix' DNA-binding domain"/>
    <property type="match status" value="1"/>
</dbReference>
<name>A0A429Y798_9BACI</name>
<dbReference type="InterPro" id="IPR050707">
    <property type="entry name" value="HTH_MetabolicPath_Reg"/>
</dbReference>
<dbReference type="InterPro" id="IPR036390">
    <property type="entry name" value="WH_DNA-bd_sf"/>
</dbReference>
<reference evidence="6" key="1">
    <citation type="submission" date="2018-12" db="EMBL/GenBank/DDBJ databases">
        <authorList>
            <person name="Sun L."/>
            <person name="Chen Z."/>
        </authorList>
    </citation>
    <scope>NUCLEOTIDE SEQUENCE [LARGE SCALE GENOMIC DNA]</scope>
    <source>
        <strain evidence="6">3-2-2</strain>
    </source>
</reference>
<evidence type="ECO:0000256" key="1">
    <source>
        <dbReference type="ARBA" id="ARBA00023015"/>
    </source>
</evidence>
<feature type="domain" description="HTH iclR-type" evidence="4">
    <location>
        <begin position="2"/>
        <end position="67"/>
    </location>
</feature>
<organism evidence="6 7">
    <name type="scientific">Siminovitchia acidinfaciens</name>
    <dbReference type="NCBI Taxonomy" id="2321395"/>
    <lineage>
        <taxon>Bacteria</taxon>
        <taxon>Bacillati</taxon>
        <taxon>Bacillota</taxon>
        <taxon>Bacilli</taxon>
        <taxon>Bacillales</taxon>
        <taxon>Bacillaceae</taxon>
        <taxon>Siminovitchia</taxon>
    </lineage>
</organism>
<feature type="domain" description="IclR-ED" evidence="5">
    <location>
        <begin position="68"/>
        <end position="251"/>
    </location>
</feature>
<dbReference type="InterPro" id="IPR029016">
    <property type="entry name" value="GAF-like_dom_sf"/>
</dbReference>
<dbReference type="InterPro" id="IPR036388">
    <property type="entry name" value="WH-like_DNA-bd_sf"/>
</dbReference>
<gene>
    <name evidence="6" type="ORF">D4T97_002240</name>
</gene>
<keyword evidence="3" id="KW-0804">Transcription</keyword>
<proteinExistence type="predicted"/>
<evidence type="ECO:0000313" key="6">
    <source>
        <dbReference type="EMBL" id="RST77329.1"/>
    </source>
</evidence>
<evidence type="ECO:0000313" key="7">
    <source>
        <dbReference type="Proteomes" id="UP000287156"/>
    </source>
</evidence>
<dbReference type="Gene3D" id="1.10.10.10">
    <property type="entry name" value="Winged helix-like DNA-binding domain superfamily/Winged helix DNA-binding domain"/>
    <property type="match status" value="1"/>
</dbReference>
<dbReference type="SMART" id="SM00346">
    <property type="entry name" value="HTH_ICLR"/>
    <property type="match status" value="1"/>
</dbReference>
<comment type="caution">
    <text evidence="6">The sequence shown here is derived from an EMBL/GenBank/DDBJ whole genome shotgun (WGS) entry which is preliminary data.</text>
</comment>
<dbReference type="Pfam" id="PF01614">
    <property type="entry name" value="IclR_C"/>
    <property type="match status" value="1"/>
</dbReference>
<evidence type="ECO:0000256" key="2">
    <source>
        <dbReference type="ARBA" id="ARBA00023125"/>
    </source>
</evidence>
<dbReference type="PANTHER" id="PTHR30136">
    <property type="entry name" value="HELIX-TURN-HELIX TRANSCRIPTIONAL REGULATOR, ICLR FAMILY"/>
    <property type="match status" value="1"/>
</dbReference>
<accession>A0A429Y798</accession>
<keyword evidence="7" id="KW-1185">Reference proteome</keyword>
<dbReference type="GO" id="GO:0003677">
    <property type="term" value="F:DNA binding"/>
    <property type="evidence" value="ECO:0007669"/>
    <property type="project" value="UniProtKB-KW"/>
</dbReference>
<evidence type="ECO:0000256" key="3">
    <source>
        <dbReference type="ARBA" id="ARBA00023163"/>
    </source>
</evidence>
<dbReference type="EMBL" id="QYTV02000001">
    <property type="protein sequence ID" value="RST77329.1"/>
    <property type="molecule type" value="Genomic_DNA"/>
</dbReference>
<dbReference type="Pfam" id="PF09339">
    <property type="entry name" value="HTH_IclR"/>
    <property type="match status" value="1"/>
</dbReference>
<evidence type="ECO:0000259" key="4">
    <source>
        <dbReference type="PROSITE" id="PS51077"/>
    </source>
</evidence>
<dbReference type="Proteomes" id="UP000287156">
    <property type="component" value="Unassembled WGS sequence"/>
</dbReference>
<dbReference type="InterPro" id="IPR014757">
    <property type="entry name" value="Tscrpt_reg_IclR_C"/>
</dbReference>
<dbReference type="OrthoDB" id="9791752at2"/>
<dbReference type="GO" id="GO:0045892">
    <property type="term" value="P:negative regulation of DNA-templated transcription"/>
    <property type="evidence" value="ECO:0007669"/>
    <property type="project" value="UniProtKB-ARBA"/>
</dbReference>
<keyword evidence="1" id="KW-0805">Transcription regulation</keyword>